<evidence type="ECO:0000313" key="2">
    <source>
        <dbReference type="Ensembl" id="ENSPTRP00000074138.1"/>
    </source>
</evidence>
<reference evidence="2" key="2">
    <citation type="submission" date="2025-09" db="UniProtKB">
        <authorList>
            <consortium name="Ensembl"/>
        </authorList>
    </citation>
    <scope>IDENTIFICATION</scope>
</reference>
<sequence>MAYLGPYPTSRQSPQMRLLPHNSLHRHSSIVTMASLDPAPASQPSLQALNFLKLTSPGPAHASLQPLQAQLLHLGGPSRPSLCLPSASTVPTSASQQILHAQHLPHCGPPQAKLPTFQQLLHTQLLPPSGLFKPSSCFTGAFPGPTFVSWQPSLARFLPVSQQPRQAQVLPHTGLSTSSLCLTVASPGPTPVPGRHLWAQNLLKSDSLVPTTASWWAMKAQNLLKLTSPGPAPASCQCLQAQPLPHGGFSRPTSSSWLSLQAQLLPRNSLFWPSSCPAHGGQCRPKTSSSQTLQTHLLLPGSMNRPSFDLRTASAGPALVSQGLFPGPALASWQLPQAKFLPACQQPQQAQLLPHNGPFRPNS</sequence>
<dbReference type="AntiFam" id="ANF00022">
    <property type="entry name" value="Long non-coding RNA"/>
</dbReference>
<proteinExistence type="predicted"/>
<dbReference type="GeneTree" id="ENSGT00910000146668"/>
<dbReference type="Ensembl" id="ENSPTRT00000079197.1">
    <property type="protein sequence ID" value="ENSPTRP00000074138.1"/>
    <property type="gene ID" value="ENSPTRG00000052292.1"/>
</dbReference>
<feature type="domain" description="DUF4705" evidence="1">
    <location>
        <begin position="161"/>
        <end position="189"/>
    </location>
</feature>
<evidence type="ECO:0000259" key="1">
    <source>
        <dbReference type="Pfam" id="PF15788"/>
    </source>
</evidence>
<organism evidence="2 3">
    <name type="scientific">Pan troglodytes</name>
    <name type="common">Chimpanzee</name>
    <dbReference type="NCBI Taxonomy" id="9598"/>
    <lineage>
        <taxon>Eukaryota</taxon>
        <taxon>Metazoa</taxon>
        <taxon>Chordata</taxon>
        <taxon>Craniata</taxon>
        <taxon>Vertebrata</taxon>
        <taxon>Euteleostomi</taxon>
        <taxon>Mammalia</taxon>
        <taxon>Eutheria</taxon>
        <taxon>Euarchontoglires</taxon>
        <taxon>Primates</taxon>
        <taxon>Haplorrhini</taxon>
        <taxon>Catarrhini</taxon>
        <taxon>Hominidae</taxon>
        <taxon>Pan</taxon>
    </lineage>
</organism>
<dbReference type="PANTHER" id="PTHR37553">
    <property type="entry name" value="DUF4705 DOMAIN-CONTAINING PROTEIN"/>
    <property type="match status" value="1"/>
</dbReference>
<protein>
    <recommendedName>
        <fullName evidence="1">DUF4705 domain-containing protein</fullName>
    </recommendedName>
</protein>
<feature type="domain" description="DUF4705" evidence="1">
    <location>
        <begin position="57"/>
        <end position="95"/>
    </location>
</feature>
<dbReference type="PANTHER" id="PTHR37553:SF8">
    <property type="entry name" value="DUF4705 DOMAIN-CONTAINING PROTEIN"/>
    <property type="match status" value="1"/>
</dbReference>
<dbReference type="Bgee" id="ENSPTRG00000052292">
    <property type="expression patterns" value="Expressed in testis and 12 other cell types or tissues"/>
</dbReference>
<feature type="domain" description="DUF4705" evidence="1">
    <location>
        <begin position="122"/>
        <end position="141"/>
    </location>
</feature>
<reference evidence="2" key="1">
    <citation type="submission" date="2025-08" db="UniProtKB">
        <authorList>
            <consortium name="Ensembl"/>
        </authorList>
    </citation>
    <scope>IDENTIFICATION</scope>
</reference>
<dbReference type="AlphaFoldDB" id="A0A2I3SAQ4"/>
<name>A0A2I3SAQ4_PANTR</name>
<dbReference type="Pfam" id="PF15788">
    <property type="entry name" value="DUF4705"/>
    <property type="match status" value="4"/>
</dbReference>
<dbReference type="InterPro" id="IPR031572">
    <property type="entry name" value="DUF4705"/>
</dbReference>
<feature type="domain" description="DUF4705" evidence="1">
    <location>
        <begin position="229"/>
        <end position="254"/>
    </location>
</feature>
<dbReference type="InParanoid" id="A0A2I3SAQ4"/>
<dbReference type="Proteomes" id="UP000002277">
    <property type="component" value="Unplaced"/>
</dbReference>
<evidence type="ECO:0000313" key="3">
    <source>
        <dbReference type="Proteomes" id="UP000002277"/>
    </source>
</evidence>
<accession>A0A2I3SAQ4</accession>
<keyword evidence="3" id="KW-1185">Reference proteome</keyword>